<dbReference type="Gene3D" id="1.20.1250.20">
    <property type="entry name" value="MFS general substrate transporter like domains"/>
    <property type="match status" value="2"/>
</dbReference>
<dbReference type="RefSeq" id="WP_156016212.1">
    <property type="nucleotide sequence ID" value="NZ_WGGD01000005.1"/>
</dbReference>
<comment type="caution">
    <text evidence="2">The sequence shown here is derived from an EMBL/GenBank/DDBJ whole genome shotgun (WGS) entry which is preliminary data.</text>
</comment>
<gene>
    <name evidence="2" type="ORF">GC250_02610</name>
</gene>
<reference evidence="2 3" key="1">
    <citation type="submission" date="2019-10" db="EMBL/GenBank/DDBJ databases">
        <title>Sequencing and Assembly of Multiple Reported Metal-Biooxidizing Members of the Extremely Thermoacidophilic Archaeal Family Sulfolobaceae.</title>
        <authorList>
            <person name="Counts J.A."/>
            <person name="Kelly R.M."/>
        </authorList>
    </citation>
    <scope>NUCLEOTIDE SEQUENCE [LARGE SCALE GENOMIC DNA]</scope>
    <source>
        <strain evidence="2 3">DSM 6482</strain>
    </source>
</reference>
<dbReference type="PANTHER" id="PTHR23520:SF5">
    <property type="entry name" value="TRANSPORTER, PUTATIVE (AFU_ORTHOLOGUE AFUA_3G04000)-RELATED"/>
    <property type="match status" value="1"/>
</dbReference>
<evidence type="ECO:0000313" key="3">
    <source>
        <dbReference type="Proteomes" id="UP000470772"/>
    </source>
</evidence>
<feature type="transmembrane region" description="Helical" evidence="1">
    <location>
        <begin position="74"/>
        <end position="95"/>
    </location>
</feature>
<feature type="transmembrane region" description="Helical" evidence="1">
    <location>
        <begin position="137"/>
        <end position="157"/>
    </location>
</feature>
<dbReference type="EMBL" id="WGGD01000005">
    <property type="protein sequence ID" value="MUN28380.1"/>
    <property type="molecule type" value="Genomic_DNA"/>
</dbReference>
<keyword evidence="1" id="KW-0812">Transmembrane</keyword>
<dbReference type="SUPFAM" id="SSF103473">
    <property type="entry name" value="MFS general substrate transporter"/>
    <property type="match status" value="1"/>
</dbReference>
<protein>
    <submittedName>
        <fullName evidence="2">MFS transporter</fullName>
    </submittedName>
</protein>
<dbReference type="InterPro" id="IPR036259">
    <property type="entry name" value="MFS_trans_sf"/>
</dbReference>
<feature type="transmembrane region" description="Helical" evidence="1">
    <location>
        <begin position="210"/>
        <end position="235"/>
    </location>
</feature>
<organism evidence="2 3">
    <name type="scientific">Sulfuracidifex metallicus DSM 6482 = JCM 9184</name>
    <dbReference type="NCBI Taxonomy" id="523847"/>
    <lineage>
        <taxon>Archaea</taxon>
        <taxon>Thermoproteota</taxon>
        <taxon>Thermoprotei</taxon>
        <taxon>Sulfolobales</taxon>
        <taxon>Sulfolobaceae</taxon>
        <taxon>Sulfuracidifex</taxon>
    </lineage>
</organism>
<dbReference type="Pfam" id="PF07690">
    <property type="entry name" value="MFS_1"/>
    <property type="match status" value="2"/>
</dbReference>
<feature type="transmembrane region" description="Helical" evidence="1">
    <location>
        <begin position="39"/>
        <end position="62"/>
    </location>
</feature>
<accession>A0A6A9QJF9</accession>
<dbReference type="PANTHER" id="PTHR23520">
    <property type="entry name" value="TRANSPORTER, PUTATIVE (AFU_ORTHOLOGUE AFUA_3G04000)-RELATED"/>
    <property type="match status" value="1"/>
</dbReference>
<keyword evidence="1" id="KW-0472">Membrane</keyword>
<evidence type="ECO:0000256" key="1">
    <source>
        <dbReference type="SAM" id="Phobius"/>
    </source>
</evidence>
<feature type="transmembrane region" description="Helical" evidence="1">
    <location>
        <begin position="169"/>
        <end position="190"/>
    </location>
</feature>
<feature type="transmembrane region" description="Helical" evidence="1">
    <location>
        <begin position="285"/>
        <end position="305"/>
    </location>
</feature>
<name>A0A6A9QJF9_SULME</name>
<keyword evidence="1" id="KW-1133">Transmembrane helix</keyword>
<keyword evidence="3" id="KW-1185">Reference proteome</keyword>
<dbReference type="InterPro" id="IPR011701">
    <property type="entry name" value="MFS"/>
</dbReference>
<proteinExistence type="predicted"/>
<dbReference type="GO" id="GO:0022857">
    <property type="term" value="F:transmembrane transporter activity"/>
    <property type="evidence" value="ECO:0007669"/>
    <property type="project" value="InterPro"/>
</dbReference>
<dbReference type="AlphaFoldDB" id="A0A6A9QJF9"/>
<feature type="transmembrane region" description="Helical" evidence="1">
    <location>
        <begin position="14"/>
        <end position="33"/>
    </location>
</feature>
<feature type="transmembrane region" description="Helical" evidence="1">
    <location>
        <begin position="247"/>
        <end position="265"/>
    </location>
</feature>
<feature type="transmembrane region" description="Helical" evidence="1">
    <location>
        <begin position="359"/>
        <end position="380"/>
    </location>
</feature>
<dbReference type="Proteomes" id="UP000470772">
    <property type="component" value="Unassembled WGS sequence"/>
</dbReference>
<sequence length="399" mass="43289">MQDMGFKWIVFSRIMRSIGIIFITLSSSLYLNLIHVSLVLIGVVFLGVIGFNSALSLTLGIIGDRYGYKKSLIIGESISTIGTFLFALSTNFYLITASLMIAGIGGAAGGMRGVYSPGLSALVVSNWPNERERVRRMGILTSSASLASIAGSSMLILHNYLPFGSVENYRVLFLLSSFFLLASLLSIINVKENPRPRKTSKVLSMSSLRYVYKVMITNALAGFGIGLAIPLLPLWFEIRYGVNSSDIGVVFTLSYLFTSFGSFLATRIHLDVLKVASVTRVMNGIFLILMALSPWFVLASALYLIRGMNAGMGAPNRTAVNIRGVKSEDFGAASSIEGLATRGAQMSSGLSGALMEMDLLYPLFLGGIIQAISGILYLTLLKKPKEESTLIKRQRSEFS</sequence>
<evidence type="ECO:0000313" key="2">
    <source>
        <dbReference type="EMBL" id="MUN28380.1"/>
    </source>
</evidence>